<feature type="region of interest" description="Disordered" evidence="1">
    <location>
        <begin position="1"/>
        <end position="53"/>
    </location>
</feature>
<comment type="caution">
    <text evidence="2">The sequence shown here is derived from an EMBL/GenBank/DDBJ whole genome shotgun (WGS) entry which is preliminary data.</text>
</comment>
<feature type="compositionally biased region" description="Polar residues" evidence="1">
    <location>
        <begin position="16"/>
        <end position="53"/>
    </location>
</feature>
<accession>A0A9D4H4P8</accession>
<evidence type="ECO:0000313" key="3">
    <source>
        <dbReference type="Proteomes" id="UP000828390"/>
    </source>
</evidence>
<keyword evidence="3" id="KW-1185">Reference proteome</keyword>
<evidence type="ECO:0000313" key="2">
    <source>
        <dbReference type="EMBL" id="KAH3827398.1"/>
    </source>
</evidence>
<protein>
    <submittedName>
        <fullName evidence="2">Uncharacterized protein</fullName>
    </submittedName>
</protein>
<organism evidence="2 3">
    <name type="scientific">Dreissena polymorpha</name>
    <name type="common">Zebra mussel</name>
    <name type="synonym">Mytilus polymorpha</name>
    <dbReference type="NCBI Taxonomy" id="45954"/>
    <lineage>
        <taxon>Eukaryota</taxon>
        <taxon>Metazoa</taxon>
        <taxon>Spiralia</taxon>
        <taxon>Lophotrochozoa</taxon>
        <taxon>Mollusca</taxon>
        <taxon>Bivalvia</taxon>
        <taxon>Autobranchia</taxon>
        <taxon>Heteroconchia</taxon>
        <taxon>Euheterodonta</taxon>
        <taxon>Imparidentia</taxon>
        <taxon>Neoheterodontei</taxon>
        <taxon>Myida</taxon>
        <taxon>Dreissenoidea</taxon>
        <taxon>Dreissenidae</taxon>
        <taxon>Dreissena</taxon>
    </lineage>
</organism>
<dbReference type="EMBL" id="JAIWYP010000005">
    <property type="protein sequence ID" value="KAH3827398.1"/>
    <property type="molecule type" value="Genomic_DNA"/>
</dbReference>
<evidence type="ECO:0000256" key="1">
    <source>
        <dbReference type="SAM" id="MobiDB-lite"/>
    </source>
</evidence>
<dbReference type="AlphaFoldDB" id="A0A9D4H4P8"/>
<reference evidence="2" key="2">
    <citation type="submission" date="2020-11" db="EMBL/GenBank/DDBJ databases">
        <authorList>
            <person name="McCartney M.A."/>
            <person name="Auch B."/>
            <person name="Kono T."/>
            <person name="Mallez S."/>
            <person name="Becker A."/>
            <person name="Gohl D.M."/>
            <person name="Silverstein K.A.T."/>
            <person name="Koren S."/>
            <person name="Bechman K.B."/>
            <person name="Herman A."/>
            <person name="Abrahante J.E."/>
            <person name="Garbe J."/>
        </authorList>
    </citation>
    <scope>NUCLEOTIDE SEQUENCE</scope>
    <source>
        <strain evidence="2">Duluth1</strain>
        <tissue evidence="2">Whole animal</tissue>
    </source>
</reference>
<sequence>MQQAAVMSMPGFRQQGLPQQGRQFSSANSAFSPVSQPPGEQTLIQYRRNTYPV</sequence>
<proteinExistence type="predicted"/>
<gene>
    <name evidence="2" type="ORF">DPMN_129335</name>
</gene>
<name>A0A9D4H4P8_DREPO</name>
<reference evidence="2" key="1">
    <citation type="journal article" date="2019" name="bioRxiv">
        <title>The Genome of the Zebra Mussel, Dreissena polymorpha: A Resource for Invasive Species Research.</title>
        <authorList>
            <person name="McCartney M.A."/>
            <person name="Auch B."/>
            <person name="Kono T."/>
            <person name="Mallez S."/>
            <person name="Zhang Y."/>
            <person name="Obille A."/>
            <person name="Becker A."/>
            <person name="Abrahante J.E."/>
            <person name="Garbe J."/>
            <person name="Badalamenti J.P."/>
            <person name="Herman A."/>
            <person name="Mangelson H."/>
            <person name="Liachko I."/>
            <person name="Sullivan S."/>
            <person name="Sone E.D."/>
            <person name="Koren S."/>
            <person name="Silverstein K.A.T."/>
            <person name="Beckman K.B."/>
            <person name="Gohl D.M."/>
        </authorList>
    </citation>
    <scope>NUCLEOTIDE SEQUENCE</scope>
    <source>
        <strain evidence="2">Duluth1</strain>
        <tissue evidence="2">Whole animal</tissue>
    </source>
</reference>
<dbReference type="Proteomes" id="UP000828390">
    <property type="component" value="Unassembled WGS sequence"/>
</dbReference>